<keyword evidence="1" id="KW-1133">Transmembrane helix</keyword>
<dbReference type="EMBL" id="FNOX01000004">
    <property type="protein sequence ID" value="SDY58163.1"/>
    <property type="molecule type" value="Genomic_DNA"/>
</dbReference>
<sequence>MWHAAYVLIIFGEALTAVLLSLWRARHAVGADFNRAKAGATASLTLGFVVWFFGFMVVGGEWFLMWQSHQCNGQSAGGWLN</sequence>
<feature type="transmembrane region" description="Helical" evidence="1">
    <location>
        <begin position="6"/>
        <end position="23"/>
    </location>
</feature>
<protein>
    <submittedName>
        <fullName evidence="2">Predicted small integral membrane protein</fullName>
    </submittedName>
</protein>
<dbReference type="Pfam" id="PF09933">
    <property type="entry name" value="DUF2165"/>
    <property type="match status" value="1"/>
</dbReference>
<keyword evidence="1" id="KW-0472">Membrane</keyword>
<name>A0A1H3L178_9PSED</name>
<accession>A0A1H3L178</accession>
<evidence type="ECO:0000313" key="2">
    <source>
        <dbReference type="EMBL" id="SDY58163.1"/>
    </source>
</evidence>
<organism evidence="2 3">
    <name type="scientific">Pseudomonas salomonii</name>
    <dbReference type="NCBI Taxonomy" id="191391"/>
    <lineage>
        <taxon>Bacteria</taxon>
        <taxon>Pseudomonadati</taxon>
        <taxon>Pseudomonadota</taxon>
        <taxon>Gammaproteobacteria</taxon>
        <taxon>Pseudomonadales</taxon>
        <taxon>Pseudomonadaceae</taxon>
        <taxon>Pseudomonas</taxon>
    </lineage>
</organism>
<keyword evidence="1" id="KW-0812">Transmembrane</keyword>
<proteinExistence type="predicted"/>
<gene>
    <name evidence="2" type="ORF">SAMN05216247_104265</name>
</gene>
<feature type="transmembrane region" description="Helical" evidence="1">
    <location>
        <begin position="44"/>
        <end position="66"/>
    </location>
</feature>
<dbReference type="AlphaFoldDB" id="A0A1H3L178"/>
<dbReference type="InterPro" id="IPR018681">
    <property type="entry name" value="DUF2165_transmembrane"/>
</dbReference>
<evidence type="ECO:0000313" key="3">
    <source>
        <dbReference type="Proteomes" id="UP000182902"/>
    </source>
</evidence>
<evidence type="ECO:0000256" key="1">
    <source>
        <dbReference type="SAM" id="Phobius"/>
    </source>
</evidence>
<dbReference type="Proteomes" id="UP000182902">
    <property type="component" value="Unassembled WGS sequence"/>
</dbReference>
<reference evidence="2 3" key="1">
    <citation type="submission" date="2016-10" db="EMBL/GenBank/DDBJ databases">
        <authorList>
            <person name="de Groot N.N."/>
        </authorList>
    </citation>
    <scope>NUCLEOTIDE SEQUENCE [LARGE SCALE GENOMIC DNA]</scope>
    <source>
        <strain evidence="2 3">ICMP 14252</strain>
    </source>
</reference>